<dbReference type="Pfam" id="PF03780">
    <property type="entry name" value="Asp23"/>
    <property type="match status" value="1"/>
</dbReference>
<proteinExistence type="inferred from homology"/>
<reference evidence="2 3" key="1">
    <citation type="submission" date="2010-12" db="EMBL/GenBank/DDBJ databases">
        <authorList>
            <person name="Muzny D."/>
            <person name="Qin X."/>
            <person name="Deng J."/>
            <person name="Jiang H."/>
            <person name="Liu Y."/>
            <person name="Qu J."/>
            <person name="Song X.-Z."/>
            <person name="Zhang L."/>
            <person name="Thornton R."/>
            <person name="Coyle M."/>
            <person name="Francisco L."/>
            <person name="Jackson L."/>
            <person name="Javaid M."/>
            <person name="Korchina V."/>
            <person name="Kovar C."/>
            <person name="Mata R."/>
            <person name="Mathew T."/>
            <person name="Ngo R."/>
            <person name="Nguyen L."/>
            <person name="Nguyen N."/>
            <person name="Okwuonu G."/>
            <person name="Ongeri F."/>
            <person name="Pham C."/>
            <person name="Simmons D."/>
            <person name="Wilczek-Boney K."/>
            <person name="Hale W."/>
            <person name="Jakkamsetti A."/>
            <person name="Pham P."/>
            <person name="Ruth R."/>
            <person name="San Lucas F."/>
            <person name="Warren J."/>
            <person name="Zhang J."/>
            <person name="Zhao Z."/>
            <person name="Zhou C."/>
            <person name="Zhu D."/>
            <person name="Lee S."/>
            <person name="Bess C."/>
            <person name="Blankenburg K."/>
            <person name="Forbes L."/>
            <person name="Fu Q."/>
            <person name="Gubbala S."/>
            <person name="Hirani K."/>
            <person name="Jayaseelan J.C."/>
            <person name="Lara F."/>
            <person name="Munidasa M."/>
            <person name="Palculict T."/>
            <person name="Patil S."/>
            <person name="Pu L.-L."/>
            <person name="Saada N."/>
            <person name="Tang L."/>
            <person name="Weissenberger G."/>
            <person name="Zhu Y."/>
            <person name="Hemphill L."/>
            <person name="Shang Y."/>
            <person name="Youmans B."/>
            <person name="Ayvaz T."/>
            <person name="Ross M."/>
            <person name="Santibanez J."/>
            <person name="Aqrawi P."/>
            <person name="Gross S."/>
            <person name="Joshi V."/>
            <person name="Fowler G."/>
            <person name="Nazareth L."/>
            <person name="Reid J."/>
            <person name="Worley K."/>
            <person name="Petrosino J."/>
            <person name="Highlander S."/>
            <person name="Gibbs R."/>
        </authorList>
    </citation>
    <scope>NUCLEOTIDE SEQUENCE [LARGE SCALE GENOMIC DNA]</scope>
    <source>
        <strain evidence="2 3">ATCC 700779</strain>
    </source>
</reference>
<dbReference type="EMBL" id="AEVD01000014">
    <property type="protein sequence ID" value="EFX36039.1"/>
    <property type="molecule type" value="Genomic_DNA"/>
</dbReference>
<accession>E8K299</accession>
<comment type="caution">
    <text evidence="2">The sequence shown here is derived from an EMBL/GenBank/DDBJ whole genome shotgun (WGS) entry which is preliminary data.</text>
</comment>
<gene>
    <name evidence="2" type="ORF">HMPREF9423_1612</name>
</gene>
<dbReference type="InterPro" id="IPR005531">
    <property type="entry name" value="Asp23"/>
</dbReference>
<evidence type="ECO:0000313" key="2">
    <source>
        <dbReference type="EMBL" id="EFX36039.1"/>
    </source>
</evidence>
<sequence>MKRPTGSFSFARQLKSFEKSSKYPMIHHSAFTVGLKYDKIEYQLFEVKKMTVKINTKDGQVELTDDVIATVVGGAATEIFGVVGMASKNALKDNFQALLGKENYSKGVVVKAAEDGSIAVDVYTVLSYGTKISEVSKNIQERVRFSLENQLGITAQTVNVYIQNIKVVGE</sequence>
<comment type="similarity">
    <text evidence="1">Belongs to the asp23 family.</text>
</comment>
<protein>
    <recommendedName>
        <fullName evidence="4">Alkaline shock protein 23</fullName>
    </recommendedName>
</protein>
<keyword evidence="3" id="KW-1185">Reference proteome</keyword>
<organism evidence="2 3">
    <name type="scientific">Streptococcus infantis ATCC 700779</name>
    <dbReference type="NCBI Taxonomy" id="889204"/>
    <lineage>
        <taxon>Bacteria</taxon>
        <taxon>Bacillati</taxon>
        <taxon>Bacillota</taxon>
        <taxon>Bacilli</taxon>
        <taxon>Lactobacillales</taxon>
        <taxon>Streptococcaceae</taxon>
        <taxon>Streptococcus</taxon>
    </lineage>
</organism>
<evidence type="ECO:0000313" key="3">
    <source>
        <dbReference type="Proteomes" id="UP000002815"/>
    </source>
</evidence>
<dbReference type="PANTHER" id="PTHR34297">
    <property type="entry name" value="HYPOTHETICAL CYTOSOLIC PROTEIN-RELATED"/>
    <property type="match status" value="1"/>
</dbReference>
<dbReference type="Proteomes" id="UP000002815">
    <property type="component" value="Unassembled WGS sequence"/>
</dbReference>
<name>E8K299_9STRE</name>
<dbReference type="eggNOG" id="COG1302">
    <property type="taxonomic scope" value="Bacteria"/>
</dbReference>
<evidence type="ECO:0000256" key="1">
    <source>
        <dbReference type="ARBA" id="ARBA00005721"/>
    </source>
</evidence>
<dbReference type="HOGENOM" id="CLU_113198_2_0_9"/>
<dbReference type="AlphaFoldDB" id="E8K299"/>
<evidence type="ECO:0008006" key="4">
    <source>
        <dbReference type="Google" id="ProtNLM"/>
    </source>
</evidence>
<dbReference type="PANTHER" id="PTHR34297:SF2">
    <property type="entry name" value="ASP23_GLS24 FAMILY ENVELOPE STRESS RESPONSE PROTEIN"/>
    <property type="match status" value="1"/>
</dbReference>